<dbReference type="Proteomes" id="UP000722050">
    <property type="component" value="Unassembled WGS sequence"/>
</dbReference>
<protein>
    <submittedName>
        <fullName evidence="2">PadR family transcriptional regulator</fullName>
    </submittedName>
</protein>
<dbReference type="Pfam" id="PF03551">
    <property type="entry name" value="PadR"/>
    <property type="match status" value="1"/>
</dbReference>
<dbReference type="AlphaFoldDB" id="A0A930HCG0"/>
<dbReference type="InterPro" id="IPR036390">
    <property type="entry name" value="WH_DNA-bd_sf"/>
</dbReference>
<dbReference type="PANTHER" id="PTHR43252:SF5">
    <property type="entry name" value="TRANSCRIPTIONAL REGULATOR, PADR-LIKE FAMILY"/>
    <property type="match status" value="1"/>
</dbReference>
<proteinExistence type="predicted"/>
<dbReference type="Gene3D" id="1.10.10.10">
    <property type="entry name" value="Winged helix-like DNA-binding domain superfamily/Winged helix DNA-binding domain"/>
    <property type="match status" value="1"/>
</dbReference>
<accession>A0A930HCG0</accession>
<organism evidence="2 3">
    <name type="scientific">Mogibacterium diversum</name>
    <dbReference type="NCBI Taxonomy" id="114527"/>
    <lineage>
        <taxon>Bacteria</taxon>
        <taxon>Bacillati</taxon>
        <taxon>Bacillota</taxon>
        <taxon>Clostridia</taxon>
        <taxon>Peptostreptococcales</taxon>
        <taxon>Anaerovoracaceae</taxon>
        <taxon>Mogibacterium</taxon>
    </lineage>
</organism>
<name>A0A930HCG0_9FIRM</name>
<dbReference type="SUPFAM" id="SSF46785">
    <property type="entry name" value="Winged helix' DNA-binding domain"/>
    <property type="match status" value="1"/>
</dbReference>
<evidence type="ECO:0000259" key="1">
    <source>
        <dbReference type="Pfam" id="PF03551"/>
    </source>
</evidence>
<sequence length="142" mass="15767">MSEGVITAWRTTSERAKPGFIRLAVLDILKRKNLHAYGSIKAIRDETMGLWAPSPGSIYPTLRNLTEQGLVKDLGDHTYQITEAGLNELDVKEEEVYDGWQEFIDPSDKHIAIGSVKSLVNLIEKEIEIIVSSGSEGQINEA</sequence>
<dbReference type="EMBL" id="JABZQH010000422">
    <property type="protein sequence ID" value="MBF1353094.1"/>
    <property type="molecule type" value="Genomic_DNA"/>
</dbReference>
<comment type="caution">
    <text evidence="2">The sequence shown here is derived from an EMBL/GenBank/DDBJ whole genome shotgun (WGS) entry which is preliminary data.</text>
</comment>
<dbReference type="InterPro" id="IPR036388">
    <property type="entry name" value="WH-like_DNA-bd_sf"/>
</dbReference>
<feature type="domain" description="Transcription regulator PadR N-terminal" evidence="1">
    <location>
        <begin position="25"/>
        <end position="89"/>
    </location>
</feature>
<reference evidence="2" key="1">
    <citation type="submission" date="2020-04" db="EMBL/GenBank/DDBJ databases">
        <title>Deep metagenomics examines the oral microbiome during advanced dental caries in children, revealing novel taxa and co-occurrences with host molecules.</title>
        <authorList>
            <person name="Baker J.L."/>
            <person name="Morton J.T."/>
            <person name="Dinis M."/>
            <person name="Alvarez R."/>
            <person name="Tran N.C."/>
            <person name="Knight R."/>
            <person name="Edlund A."/>
        </authorList>
    </citation>
    <scope>NUCLEOTIDE SEQUENCE</scope>
    <source>
        <strain evidence="2">JCVI_24_bin.8</strain>
    </source>
</reference>
<dbReference type="PANTHER" id="PTHR43252">
    <property type="entry name" value="TRANSCRIPTIONAL REGULATOR YQJI"/>
    <property type="match status" value="1"/>
</dbReference>
<evidence type="ECO:0000313" key="3">
    <source>
        <dbReference type="Proteomes" id="UP000722050"/>
    </source>
</evidence>
<dbReference type="InterPro" id="IPR005149">
    <property type="entry name" value="Tscrpt_reg_PadR_N"/>
</dbReference>
<gene>
    <name evidence="2" type="ORF">HXM71_08310</name>
</gene>
<evidence type="ECO:0000313" key="2">
    <source>
        <dbReference type="EMBL" id="MBF1353094.1"/>
    </source>
</evidence>
<feature type="non-terminal residue" evidence="2">
    <location>
        <position position="142"/>
    </location>
</feature>